<dbReference type="Proteomes" id="UP000011648">
    <property type="component" value="Unassembled WGS sequence"/>
</dbReference>
<dbReference type="AlphaFoldDB" id="M0AB62"/>
<feature type="compositionally biased region" description="Basic and acidic residues" evidence="1">
    <location>
        <begin position="36"/>
        <end position="51"/>
    </location>
</feature>
<evidence type="ECO:0000313" key="3">
    <source>
        <dbReference type="Proteomes" id="UP000011648"/>
    </source>
</evidence>
<gene>
    <name evidence="2" type="ORF">C484_06362</name>
</gene>
<name>M0AB62_9EURY</name>
<dbReference type="EMBL" id="AOIL01000017">
    <property type="protein sequence ID" value="ELY94573.1"/>
    <property type="molecule type" value="Genomic_DNA"/>
</dbReference>
<comment type="caution">
    <text evidence="2">The sequence shown here is derived from an EMBL/GenBank/DDBJ whole genome shotgun (WGS) entry which is preliminary data.</text>
</comment>
<evidence type="ECO:0000313" key="2">
    <source>
        <dbReference type="EMBL" id="ELY94573.1"/>
    </source>
</evidence>
<feature type="region of interest" description="Disordered" evidence="1">
    <location>
        <begin position="36"/>
        <end position="58"/>
    </location>
</feature>
<protein>
    <submittedName>
        <fullName evidence="2">Uncharacterized protein</fullName>
    </submittedName>
</protein>
<organism evidence="2 3">
    <name type="scientific">Natrialba taiwanensis DSM 12281</name>
    <dbReference type="NCBI Taxonomy" id="1230458"/>
    <lineage>
        <taxon>Archaea</taxon>
        <taxon>Methanobacteriati</taxon>
        <taxon>Methanobacteriota</taxon>
        <taxon>Stenosarchaea group</taxon>
        <taxon>Halobacteria</taxon>
        <taxon>Halobacteriales</taxon>
        <taxon>Natrialbaceae</taxon>
        <taxon>Natrialba</taxon>
    </lineage>
</organism>
<proteinExistence type="predicted"/>
<keyword evidence="3" id="KW-1185">Reference proteome</keyword>
<feature type="region of interest" description="Disordered" evidence="1">
    <location>
        <begin position="76"/>
        <end position="134"/>
    </location>
</feature>
<dbReference type="STRING" id="1230458.C484_06362"/>
<feature type="compositionally biased region" description="Basic and acidic residues" evidence="1">
    <location>
        <begin position="76"/>
        <end position="86"/>
    </location>
</feature>
<accession>M0AB62</accession>
<evidence type="ECO:0000256" key="1">
    <source>
        <dbReference type="SAM" id="MobiDB-lite"/>
    </source>
</evidence>
<sequence>MNAIHVIPPGDKRTLCVRKQSLDRVSSVQNLLDDPDCHGLSERHADPDTSTHRASTLTHREAHRLDEWWRHDVYKQNADSRHKDVSEVDEGWSPESELGQREVLAAHGDPDNDESQCPVDSESSDRRNLCISHS</sequence>
<dbReference type="RefSeq" id="WP_006825093.1">
    <property type="nucleotide sequence ID" value="NZ_AOIL01000017.1"/>
</dbReference>
<reference evidence="2 3" key="1">
    <citation type="journal article" date="2014" name="PLoS Genet.">
        <title>Phylogenetically driven sequencing of extremely halophilic archaea reveals strategies for static and dynamic osmo-response.</title>
        <authorList>
            <person name="Becker E.A."/>
            <person name="Seitzer P.M."/>
            <person name="Tritt A."/>
            <person name="Larsen D."/>
            <person name="Krusor M."/>
            <person name="Yao A.I."/>
            <person name="Wu D."/>
            <person name="Madern D."/>
            <person name="Eisen J.A."/>
            <person name="Darling A.E."/>
            <person name="Facciotti M.T."/>
        </authorList>
    </citation>
    <scope>NUCLEOTIDE SEQUENCE [LARGE SCALE GENOMIC DNA]</scope>
    <source>
        <strain evidence="2 3">DSM 12281</strain>
    </source>
</reference>